<sequence length="87" mass="8795">MNHVHQHESCERGGCSCGGQPGEDAPRVCVWHSAAAFLLPLLLAIAGAALTPAGAGLDVLAAFAGLAAGVLTARLCIGRFSREGRTA</sequence>
<dbReference type="Proteomes" id="UP000035268">
    <property type="component" value="Chromosome"/>
</dbReference>
<gene>
    <name evidence="3" type="ORF">L21SP4_01164</name>
</gene>
<keyword evidence="2" id="KW-0472">Membrane</keyword>
<keyword evidence="2" id="KW-1133">Transmembrane helix</keyword>
<feature type="region of interest" description="Disordered" evidence="1">
    <location>
        <begin position="1"/>
        <end position="23"/>
    </location>
</feature>
<feature type="compositionally biased region" description="Basic and acidic residues" evidence="1">
    <location>
        <begin position="1"/>
        <end position="11"/>
    </location>
</feature>
<dbReference type="KEGG" id="vbl:L21SP4_01164"/>
<evidence type="ECO:0000256" key="1">
    <source>
        <dbReference type="SAM" id="MobiDB-lite"/>
    </source>
</evidence>
<accession>A0A0G3EDL6</accession>
<evidence type="ECO:0000313" key="3">
    <source>
        <dbReference type="EMBL" id="AKJ64413.1"/>
    </source>
</evidence>
<name>A0A0G3EDL6_9BACT</name>
<feature type="transmembrane region" description="Helical" evidence="2">
    <location>
        <begin position="59"/>
        <end position="77"/>
    </location>
</feature>
<keyword evidence="2" id="KW-0812">Transmembrane</keyword>
<dbReference type="AlphaFoldDB" id="A0A0G3EDL6"/>
<reference evidence="3 4" key="2">
    <citation type="journal article" date="2016" name="ISME J.">
        <title>Characterization of the first cultured representative of Verrucomicrobia subdivision 5 indicates the proposal of a novel phylum.</title>
        <authorList>
            <person name="Spring S."/>
            <person name="Bunk B."/>
            <person name="Sproer C."/>
            <person name="Schumann P."/>
            <person name="Rohde M."/>
            <person name="Tindall B.J."/>
            <person name="Klenk H.P."/>
        </authorList>
    </citation>
    <scope>NUCLEOTIDE SEQUENCE [LARGE SCALE GENOMIC DNA]</scope>
    <source>
        <strain evidence="3 4">L21-Fru-AB</strain>
    </source>
</reference>
<evidence type="ECO:0000313" key="4">
    <source>
        <dbReference type="Proteomes" id="UP000035268"/>
    </source>
</evidence>
<dbReference type="RefSeq" id="WP_052881748.1">
    <property type="nucleotide sequence ID" value="NZ_CP010904.1"/>
</dbReference>
<keyword evidence="4" id="KW-1185">Reference proteome</keyword>
<evidence type="ECO:0000256" key="2">
    <source>
        <dbReference type="SAM" id="Phobius"/>
    </source>
</evidence>
<feature type="transmembrane region" description="Helical" evidence="2">
    <location>
        <begin position="34"/>
        <end position="53"/>
    </location>
</feature>
<dbReference type="EMBL" id="CP010904">
    <property type="protein sequence ID" value="AKJ64413.1"/>
    <property type="molecule type" value="Genomic_DNA"/>
</dbReference>
<protein>
    <submittedName>
        <fullName evidence="3">Uncharacterized protein</fullName>
    </submittedName>
</protein>
<dbReference type="STRING" id="1307763.L21SP4_01164"/>
<reference evidence="4" key="1">
    <citation type="submission" date="2015-02" db="EMBL/GenBank/DDBJ databases">
        <title>Description and complete genome sequence of the first cultured representative of the subdivision 5 of the Verrucomicrobia phylum.</title>
        <authorList>
            <person name="Spring S."/>
            <person name="Bunk B."/>
            <person name="Sproer C."/>
            <person name="Klenk H.-P."/>
        </authorList>
    </citation>
    <scope>NUCLEOTIDE SEQUENCE [LARGE SCALE GENOMIC DNA]</scope>
    <source>
        <strain evidence="4">L21-Fru-AB</strain>
    </source>
</reference>
<organism evidence="3 4">
    <name type="scientific">Kiritimatiella glycovorans</name>
    <dbReference type="NCBI Taxonomy" id="1307763"/>
    <lineage>
        <taxon>Bacteria</taxon>
        <taxon>Pseudomonadati</taxon>
        <taxon>Kiritimatiellota</taxon>
        <taxon>Kiritimatiellia</taxon>
        <taxon>Kiritimatiellales</taxon>
        <taxon>Kiritimatiellaceae</taxon>
        <taxon>Kiritimatiella</taxon>
    </lineage>
</organism>
<proteinExistence type="predicted"/>